<proteinExistence type="predicted"/>
<dbReference type="InterPro" id="IPR049625">
    <property type="entry name" value="Glyco_transf_61_cat"/>
</dbReference>
<reference evidence="7 8" key="1">
    <citation type="journal article" date="2018" name="Science">
        <title>The opium poppy genome and morphinan production.</title>
        <authorList>
            <person name="Guo L."/>
            <person name="Winzer T."/>
            <person name="Yang X."/>
            <person name="Li Y."/>
            <person name="Ning Z."/>
            <person name="He Z."/>
            <person name="Teodor R."/>
            <person name="Lu Y."/>
            <person name="Bowser T.A."/>
            <person name="Graham I.A."/>
            <person name="Ye K."/>
        </authorList>
    </citation>
    <scope>NUCLEOTIDE SEQUENCE [LARGE SCALE GENOMIC DNA]</scope>
    <source>
        <strain evidence="8">cv. HN1</strain>
        <tissue evidence="7">Leaves</tissue>
    </source>
</reference>
<keyword evidence="2" id="KW-0328">Glycosyltransferase</keyword>
<evidence type="ECO:0000256" key="2">
    <source>
        <dbReference type="ARBA" id="ARBA00022676"/>
    </source>
</evidence>
<accession>A0A4Y7JTC7</accession>
<dbReference type="PANTHER" id="PTHR20961">
    <property type="entry name" value="GLYCOSYLTRANSFERASE"/>
    <property type="match status" value="1"/>
</dbReference>
<dbReference type="Proteomes" id="UP000316621">
    <property type="component" value="Chromosome 6"/>
</dbReference>
<comment type="subcellular location">
    <subcellularLocation>
        <location evidence="1">Golgi apparatus membrane</location>
        <topology evidence="1">Single-pass type II membrane protein</topology>
    </subcellularLocation>
</comment>
<dbReference type="GO" id="GO:0000139">
    <property type="term" value="C:Golgi membrane"/>
    <property type="evidence" value="ECO:0007669"/>
    <property type="project" value="UniProtKB-SubCell"/>
</dbReference>
<dbReference type="InterPro" id="IPR007657">
    <property type="entry name" value="Glycosyltransferase_61"/>
</dbReference>
<feature type="domain" description="Glycosyltransferase 61 catalytic" evidence="6">
    <location>
        <begin position="201"/>
        <end position="357"/>
    </location>
</feature>
<keyword evidence="5" id="KW-1133">Transmembrane helix</keyword>
<dbReference type="EMBL" id="CM010720">
    <property type="protein sequence ID" value="RZC64344.1"/>
    <property type="molecule type" value="Genomic_DNA"/>
</dbReference>
<dbReference type="STRING" id="3469.A0A4Y7JTC7"/>
<feature type="transmembrane region" description="Helical" evidence="5">
    <location>
        <begin position="27"/>
        <end position="48"/>
    </location>
</feature>
<name>A0A4Y7JTC7_PAPSO</name>
<gene>
    <name evidence="7" type="ORF">C5167_008038</name>
</gene>
<keyword evidence="3" id="KW-0808">Transferase</keyword>
<keyword evidence="4" id="KW-0325">Glycoprotein</keyword>
<keyword evidence="8" id="KW-1185">Reference proteome</keyword>
<evidence type="ECO:0000313" key="7">
    <source>
        <dbReference type="EMBL" id="RZC64344.1"/>
    </source>
</evidence>
<evidence type="ECO:0000256" key="3">
    <source>
        <dbReference type="ARBA" id="ARBA00022679"/>
    </source>
</evidence>
<evidence type="ECO:0000313" key="8">
    <source>
        <dbReference type="Proteomes" id="UP000316621"/>
    </source>
</evidence>
<dbReference type="AlphaFoldDB" id="A0A4Y7JTC7"/>
<dbReference type="Gramene" id="RZC64344">
    <property type="protein sequence ID" value="RZC64344"/>
    <property type="gene ID" value="C5167_008038"/>
</dbReference>
<keyword evidence="5" id="KW-0812">Transmembrane</keyword>
<keyword evidence="5" id="KW-0472">Membrane</keyword>
<sequence length="456" mass="52094">MDEIAVVEMERQDKTKDLHCKSKGFDIYSNTTIIIFLALSLVTLLILFDFQALHTPISSSSLKSWSFQKWETLCKSNYNSGNYSSKLNEMTSKLRDSVTFLPLKDWRFKPREGHTWFMSTIEDIIEDDEVEYLYFPSEVSKGRILCLSARDRRDGGNNFYGLAWPESLPANATFMEGLTYVSDTYYDYNNLFHGHATFCGVKLMEATYEDDLKLETFERGNGLLCFEKAVVMRHNMGRMGQEKKREAYDLMRCKARAFCNVSQPEKVLNINGKMIPVIRLTLLMRKGPRSFKNESVVIQIFQRECEKVEGCKLTAVHSEDLSFCDQVSLMSSTDIVASPHGAQLTNQVLMDRGSSVMEFFPRGWKELAGVGQFAHHWVASASGMRHEGAWWDQQGDNICPPAESDRCFKYFKGAQVGHNETYFAEWSRRVINQVKTDKLDQGSTESPINSNICSCG</sequence>
<dbReference type="OMA" id="TATHTDN"/>
<protein>
    <recommendedName>
        <fullName evidence="6">Glycosyltransferase 61 catalytic domain-containing protein</fullName>
    </recommendedName>
</protein>
<evidence type="ECO:0000256" key="4">
    <source>
        <dbReference type="ARBA" id="ARBA00023180"/>
    </source>
</evidence>
<dbReference type="Pfam" id="PF04577">
    <property type="entry name" value="Glyco_transf_61"/>
    <property type="match status" value="1"/>
</dbReference>
<organism evidence="7 8">
    <name type="scientific">Papaver somniferum</name>
    <name type="common">Opium poppy</name>
    <dbReference type="NCBI Taxonomy" id="3469"/>
    <lineage>
        <taxon>Eukaryota</taxon>
        <taxon>Viridiplantae</taxon>
        <taxon>Streptophyta</taxon>
        <taxon>Embryophyta</taxon>
        <taxon>Tracheophyta</taxon>
        <taxon>Spermatophyta</taxon>
        <taxon>Magnoliopsida</taxon>
        <taxon>Ranunculales</taxon>
        <taxon>Papaveraceae</taxon>
        <taxon>Papaveroideae</taxon>
        <taxon>Papaver</taxon>
    </lineage>
</organism>
<evidence type="ECO:0000256" key="1">
    <source>
        <dbReference type="ARBA" id="ARBA00004323"/>
    </source>
</evidence>
<evidence type="ECO:0000256" key="5">
    <source>
        <dbReference type="SAM" id="Phobius"/>
    </source>
</evidence>
<dbReference type="PANTHER" id="PTHR20961:SF35">
    <property type="entry name" value="GLYCOSYLTRANSFERASE FAMILY 61 PROTEIN"/>
    <property type="match status" value="1"/>
</dbReference>
<dbReference type="GO" id="GO:0016763">
    <property type="term" value="F:pentosyltransferase activity"/>
    <property type="evidence" value="ECO:0007669"/>
    <property type="project" value="UniProtKB-ARBA"/>
</dbReference>
<evidence type="ECO:0000259" key="6">
    <source>
        <dbReference type="Pfam" id="PF04577"/>
    </source>
</evidence>